<comment type="caution">
    <text evidence="1">The sequence shown here is derived from an EMBL/GenBank/DDBJ whole genome shotgun (WGS) entry which is preliminary data.</text>
</comment>
<organism evidence="1 2">
    <name type="scientific">Puccinia graminis f. sp. tritici</name>
    <dbReference type="NCBI Taxonomy" id="56615"/>
    <lineage>
        <taxon>Eukaryota</taxon>
        <taxon>Fungi</taxon>
        <taxon>Dikarya</taxon>
        <taxon>Basidiomycota</taxon>
        <taxon>Pucciniomycotina</taxon>
        <taxon>Pucciniomycetes</taxon>
        <taxon>Pucciniales</taxon>
        <taxon>Pucciniaceae</taxon>
        <taxon>Puccinia</taxon>
    </lineage>
</organism>
<name>A0A5B0MEH5_PUCGR</name>
<evidence type="ECO:0000313" key="2">
    <source>
        <dbReference type="Proteomes" id="UP000324748"/>
    </source>
</evidence>
<sequence>MLPVFIGTSTGNTAERKRICRRASLGDNKTHRQLLFMFINAKAAYYYQWNSSGSN</sequence>
<keyword evidence="2" id="KW-1185">Reference proteome</keyword>
<dbReference type="AlphaFoldDB" id="A0A5B0MEH5"/>
<proteinExistence type="predicted"/>
<accession>A0A5B0MEH5</accession>
<gene>
    <name evidence="1" type="ORF">PGT21_009496</name>
</gene>
<evidence type="ECO:0000313" key="1">
    <source>
        <dbReference type="EMBL" id="KAA1074543.1"/>
    </source>
</evidence>
<reference evidence="1 2" key="1">
    <citation type="submission" date="2019-05" db="EMBL/GenBank/DDBJ databases">
        <title>Emergence of the Ug99 lineage of the wheat stem rust pathogen through somatic hybridization.</title>
        <authorList>
            <person name="Li F."/>
            <person name="Upadhyaya N.M."/>
            <person name="Sperschneider J."/>
            <person name="Matny O."/>
            <person name="Nguyen-Phuc H."/>
            <person name="Mago R."/>
            <person name="Raley C."/>
            <person name="Miller M.E."/>
            <person name="Silverstein K.A.T."/>
            <person name="Henningsen E."/>
            <person name="Hirsch C.D."/>
            <person name="Visser B."/>
            <person name="Pretorius Z.A."/>
            <person name="Steffenson B.J."/>
            <person name="Schwessinger B."/>
            <person name="Dodds P.N."/>
            <person name="Figueroa M."/>
        </authorList>
    </citation>
    <scope>NUCLEOTIDE SEQUENCE [LARGE SCALE GENOMIC DNA]</scope>
    <source>
        <strain evidence="1">21-0</strain>
    </source>
</reference>
<dbReference type="Proteomes" id="UP000324748">
    <property type="component" value="Unassembled WGS sequence"/>
</dbReference>
<protein>
    <submittedName>
        <fullName evidence="1">Uncharacterized protein</fullName>
    </submittedName>
</protein>
<dbReference type="EMBL" id="VSWC01000157">
    <property type="protein sequence ID" value="KAA1074543.1"/>
    <property type="molecule type" value="Genomic_DNA"/>
</dbReference>